<comment type="caution">
    <text evidence="1">The sequence shown here is derived from an EMBL/GenBank/DDBJ whole genome shotgun (WGS) entry which is preliminary data.</text>
</comment>
<dbReference type="AlphaFoldDB" id="A0A0F8ZNB2"/>
<proteinExistence type="predicted"/>
<name>A0A0F8ZNB2_9ZZZZ</name>
<organism evidence="1">
    <name type="scientific">marine sediment metagenome</name>
    <dbReference type="NCBI Taxonomy" id="412755"/>
    <lineage>
        <taxon>unclassified sequences</taxon>
        <taxon>metagenomes</taxon>
        <taxon>ecological metagenomes</taxon>
    </lineage>
</organism>
<gene>
    <name evidence="1" type="ORF">LCGC14_2752940</name>
</gene>
<dbReference type="EMBL" id="LAZR01050389">
    <property type="protein sequence ID" value="KKK87465.1"/>
    <property type="molecule type" value="Genomic_DNA"/>
</dbReference>
<protein>
    <submittedName>
        <fullName evidence="1">Uncharacterized protein</fullName>
    </submittedName>
</protein>
<accession>A0A0F8ZNB2</accession>
<evidence type="ECO:0000313" key="1">
    <source>
        <dbReference type="EMBL" id="KKK87465.1"/>
    </source>
</evidence>
<reference evidence="1" key="1">
    <citation type="journal article" date="2015" name="Nature">
        <title>Complex archaea that bridge the gap between prokaryotes and eukaryotes.</title>
        <authorList>
            <person name="Spang A."/>
            <person name="Saw J.H."/>
            <person name="Jorgensen S.L."/>
            <person name="Zaremba-Niedzwiedzka K."/>
            <person name="Martijn J."/>
            <person name="Lind A.E."/>
            <person name="van Eijk R."/>
            <person name="Schleper C."/>
            <person name="Guy L."/>
            <person name="Ettema T.J."/>
        </authorList>
    </citation>
    <scope>NUCLEOTIDE SEQUENCE</scope>
</reference>
<feature type="non-terminal residue" evidence="1">
    <location>
        <position position="1"/>
    </location>
</feature>
<sequence length="54" mass="6081">ELPAGWFLTGVTGTGYKHSGAQDGTDCWYTYGWFALNQRVNCLKRELAKQREGV</sequence>